<keyword evidence="3" id="KW-1185">Reference proteome</keyword>
<gene>
    <name evidence="2" type="ORF">NQT62_04295</name>
</gene>
<protein>
    <submittedName>
        <fullName evidence="2">Metallophosphoesterase</fullName>
    </submittedName>
</protein>
<comment type="caution">
    <text evidence="2">The sequence shown here is derived from an EMBL/GenBank/DDBJ whole genome shotgun (WGS) entry which is preliminary data.</text>
</comment>
<sequence>MDIALYSDLHLETLRNFPAFSNIPRPKKPADRIVLAGDIHQGVAGLQALANLGEKGHVYVAGNHEYYHHDIEILDDQLAELADKTGLHYLQRRSVVLDGVRFLGCTLWTDFNIQPGWRLGAQLVAKAFLPDYKLIRYKGKQFTPAMGMDLHAQNVDWLRGELDKPFDGTTVVITHHAPHAQSIHPRFHLSPINAAFVSDLSALMGKAQVWLHGHMHDSFDYTVHQNGGATRVLVNPRGYVRKKGKAKRLDKEGVVTPRVFENPFFDPNLVFSIE</sequence>
<dbReference type="PANTHER" id="PTHR37844">
    <property type="entry name" value="SER/THR PROTEIN PHOSPHATASE SUPERFAMILY (AFU_ORTHOLOGUE AFUA_1G14840)"/>
    <property type="match status" value="1"/>
</dbReference>
<dbReference type="Proteomes" id="UP001204142">
    <property type="component" value="Unassembled WGS sequence"/>
</dbReference>
<dbReference type="Gene3D" id="3.60.21.10">
    <property type="match status" value="1"/>
</dbReference>
<dbReference type="EMBL" id="JANIGO010000001">
    <property type="protein sequence ID" value="MCQ8895663.1"/>
    <property type="molecule type" value="Genomic_DNA"/>
</dbReference>
<accession>A0ABT1WDR2</accession>
<evidence type="ECO:0000313" key="2">
    <source>
        <dbReference type="EMBL" id="MCQ8895663.1"/>
    </source>
</evidence>
<dbReference type="InterPro" id="IPR029052">
    <property type="entry name" value="Metallo-depent_PP-like"/>
</dbReference>
<proteinExistence type="predicted"/>
<reference evidence="2 3" key="1">
    <citation type="submission" date="2022-07" db="EMBL/GenBank/DDBJ databases">
        <authorList>
            <person name="Xamxidin M."/>
            <person name="Wu M."/>
        </authorList>
    </citation>
    <scope>NUCLEOTIDE SEQUENCE [LARGE SCALE GENOMIC DNA]</scope>
    <source>
        <strain evidence="2 3">NBRC 111650</strain>
    </source>
</reference>
<name>A0ABT1WDR2_9BURK</name>
<dbReference type="RefSeq" id="WP_256763359.1">
    <property type="nucleotide sequence ID" value="NZ_JANIGO010000001.1"/>
</dbReference>
<dbReference type="PANTHER" id="PTHR37844:SF2">
    <property type="entry name" value="SER_THR PROTEIN PHOSPHATASE SUPERFAMILY (AFU_ORTHOLOGUE AFUA_1G14840)"/>
    <property type="match status" value="1"/>
</dbReference>
<dbReference type="InterPro" id="IPR004843">
    <property type="entry name" value="Calcineurin-like_PHP"/>
</dbReference>
<evidence type="ECO:0000259" key="1">
    <source>
        <dbReference type="Pfam" id="PF00149"/>
    </source>
</evidence>
<dbReference type="SUPFAM" id="SSF56300">
    <property type="entry name" value="Metallo-dependent phosphatases"/>
    <property type="match status" value="1"/>
</dbReference>
<organism evidence="2 3">
    <name type="scientific">Limnobacter humi</name>
    <dbReference type="NCBI Taxonomy" id="1778671"/>
    <lineage>
        <taxon>Bacteria</taxon>
        <taxon>Pseudomonadati</taxon>
        <taxon>Pseudomonadota</taxon>
        <taxon>Betaproteobacteria</taxon>
        <taxon>Burkholderiales</taxon>
        <taxon>Burkholderiaceae</taxon>
        <taxon>Limnobacter</taxon>
    </lineage>
</organism>
<dbReference type="Pfam" id="PF00149">
    <property type="entry name" value="Metallophos"/>
    <property type="match status" value="1"/>
</dbReference>
<evidence type="ECO:0000313" key="3">
    <source>
        <dbReference type="Proteomes" id="UP001204142"/>
    </source>
</evidence>
<feature type="domain" description="Calcineurin-like phosphoesterase" evidence="1">
    <location>
        <begin position="1"/>
        <end position="217"/>
    </location>
</feature>